<organism evidence="9 10">
    <name type="scientific">Cochleicola gelatinilyticus</name>
    <dbReference type="NCBI Taxonomy" id="1763537"/>
    <lineage>
        <taxon>Bacteria</taxon>
        <taxon>Pseudomonadati</taxon>
        <taxon>Bacteroidota</taxon>
        <taxon>Flavobacteriia</taxon>
        <taxon>Flavobacteriales</taxon>
        <taxon>Flavobacteriaceae</taxon>
        <taxon>Cochleicola</taxon>
    </lineage>
</organism>
<reference evidence="9 10" key="1">
    <citation type="submission" date="2016-02" db="EMBL/GenBank/DDBJ databases">
        <title>Ulvibacter sp. LPB0005, isolated from Thais luteostoma.</title>
        <authorList>
            <person name="Shin S.-K."/>
            <person name="Yi H."/>
        </authorList>
    </citation>
    <scope>NUCLEOTIDE SEQUENCE [LARGE SCALE GENOMIC DNA]</scope>
    <source>
        <strain evidence="9 10">LPB0005</strain>
    </source>
</reference>
<keyword evidence="5 7" id="KW-1133">Transmembrane helix</keyword>
<keyword evidence="6 7" id="KW-0472">Membrane</keyword>
<dbReference type="AlphaFoldDB" id="A0A167KG10"/>
<dbReference type="PANTHER" id="PTHR34582">
    <property type="entry name" value="UPF0702 TRANSMEMBRANE PROTEIN YCAP"/>
    <property type="match status" value="1"/>
</dbReference>
<evidence type="ECO:0000313" key="9">
    <source>
        <dbReference type="EMBL" id="OAB81854.1"/>
    </source>
</evidence>
<sequence>MTISTILLLVGSVLAIFSITIILTRIFGLRTFAKMSSFDFASTIAVGSVLASIVLNKDQSILKGAIILAAIIGFQTLFSMVVRKAPWFQKLATNKPQLLMIDGEILYENLKKCNVDKDDLIAKLREANVHSFSEVRAVVFESTGDISVLHNNNNSTLDTELLQGVAEVPQKLTPPLS</sequence>
<dbReference type="PANTHER" id="PTHR34582:SF6">
    <property type="entry name" value="UPF0702 TRANSMEMBRANE PROTEIN YCAP"/>
    <property type="match status" value="1"/>
</dbReference>
<dbReference type="EMBL" id="LRXL01000001">
    <property type="protein sequence ID" value="OAB81854.1"/>
    <property type="molecule type" value="Genomic_DNA"/>
</dbReference>
<comment type="subcellular location">
    <subcellularLocation>
        <location evidence="1">Cell membrane</location>
        <topology evidence="1">Multi-pass membrane protein</topology>
    </subcellularLocation>
</comment>
<keyword evidence="4 7" id="KW-0812">Transmembrane</keyword>
<evidence type="ECO:0000256" key="6">
    <source>
        <dbReference type="ARBA" id="ARBA00023136"/>
    </source>
</evidence>
<accession>A0A167KG10</accession>
<name>A0A167KG10_9FLAO</name>
<keyword evidence="3" id="KW-1003">Cell membrane</keyword>
<evidence type="ECO:0000256" key="7">
    <source>
        <dbReference type="SAM" id="Phobius"/>
    </source>
</evidence>
<evidence type="ECO:0000313" key="10">
    <source>
        <dbReference type="Proteomes" id="UP000077013"/>
    </source>
</evidence>
<protein>
    <recommendedName>
        <fullName evidence="8">YetF C-terminal domain-containing protein</fullName>
    </recommendedName>
</protein>
<comment type="similarity">
    <text evidence="2">Belongs to the UPF0702 family.</text>
</comment>
<proteinExistence type="inferred from homology"/>
<dbReference type="OrthoDB" id="9793799at2"/>
<evidence type="ECO:0000256" key="4">
    <source>
        <dbReference type="ARBA" id="ARBA00022692"/>
    </source>
</evidence>
<feature type="transmembrane region" description="Helical" evidence="7">
    <location>
        <begin position="6"/>
        <end position="26"/>
    </location>
</feature>
<evidence type="ECO:0000256" key="1">
    <source>
        <dbReference type="ARBA" id="ARBA00004651"/>
    </source>
</evidence>
<keyword evidence="10" id="KW-1185">Reference proteome</keyword>
<dbReference type="InterPro" id="IPR023090">
    <property type="entry name" value="UPF0702_alpha/beta_dom_sf"/>
</dbReference>
<feature type="domain" description="YetF C-terminal" evidence="8">
    <location>
        <begin position="84"/>
        <end position="155"/>
    </location>
</feature>
<dbReference type="Gene3D" id="3.30.240.20">
    <property type="entry name" value="bsu07140 like domains"/>
    <property type="match status" value="1"/>
</dbReference>
<dbReference type="Pfam" id="PF04239">
    <property type="entry name" value="DUF421"/>
    <property type="match status" value="1"/>
</dbReference>
<evidence type="ECO:0000256" key="5">
    <source>
        <dbReference type="ARBA" id="ARBA00022989"/>
    </source>
</evidence>
<evidence type="ECO:0000256" key="2">
    <source>
        <dbReference type="ARBA" id="ARBA00006448"/>
    </source>
</evidence>
<evidence type="ECO:0000256" key="3">
    <source>
        <dbReference type="ARBA" id="ARBA00022475"/>
    </source>
</evidence>
<comment type="caution">
    <text evidence="9">The sequence shown here is derived from an EMBL/GenBank/DDBJ whole genome shotgun (WGS) entry which is preliminary data.</text>
</comment>
<gene>
    <name evidence="9" type="ORF">ULVI_00525</name>
</gene>
<feature type="transmembrane region" description="Helical" evidence="7">
    <location>
        <begin position="61"/>
        <end position="82"/>
    </location>
</feature>
<dbReference type="RefSeq" id="WP_068588268.1">
    <property type="nucleotide sequence ID" value="NZ_LRXL01000001.1"/>
</dbReference>
<dbReference type="Proteomes" id="UP000077013">
    <property type="component" value="Unassembled WGS sequence"/>
</dbReference>
<evidence type="ECO:0000259" key="8">
    <source>
        <dbReference type="Pfam" id="PF04239"/>
    </source>
</evidence>
<dbReference type="GO" id="GO:0005886">
    <property type="term" value="C:plasma membrane"/>
    <property type="evidence" value="ECO:0007669"/>
    <property type="project" value="UniProtKB-SubCell"/>
</dbReference>
<dbReference type="InterPro" id="IPR007353">
    <property type="entry name" value="DUF421"/>
</dbReference>